<protein>
    <submittedName>
        <fullName evidence="10">Fibroblast growth factor receptor 3</fullName>
    </submittedName>
</protein>
<evidence type="ECO:0000256" key="4">
    <source>
        <dbReference type="ARBA" id="ARBA00022777"/>
    </source>
</evidence>
<dbReference type="SMART" id="SM00219">
    <property type="entry name" value="TyrKc"/>
    <property type="match status" value="1"/>
</dbReference>
<comment type="caution">
    <text evidence="10">The sequence shown here is derived from an EMBL/GenBank/DDBJ whole genome shotgun (WGS) entry which is preliminary data.</text>
</comment>
<proteinExistence type="predicted"/>
<organism evidence="10 11">
    <name type="scientific">Geodia barretti</name>
    <name type="common">Barrett's horny sponge</name>
    <dbReference type="NCBI Taxonomy" id="519541"/>
    <lineage>
        <taxon>Eukaryota</taxon>
        <taxon>Metazoa</taxon>
        <taxon>Porifera</taxon>
        <taxon>Demospongiae</taxon>
        <taxon>Heteroscleromorpha</taxon>
        <taxon>Tetractinellida</taxon>
        <taxon>Astrophorina</taxon>
        <taxon>Geodiidae</taxon>
        <taxon>Geodia</taxon>
    </lineage>
</organism>
<keyword evidence="11" id="KW-1185">Reference proteome</keyword>
<evidence type="ECO:0000256" key="7">
    <source>
        <dbReference type="ARBA" id="ARBA00023137"/>
    </source>
</evidence>
<sequence length="289" mass="33492">MDLSWTLLNNIKMSSSLPQWNQRSLCLQFLIGFSFGILYIKMVQLQIARKRLLKICHQTAMGMEYLALQRFVHRDLAARNCMYELNIKALETIVIICHRIDHNWVIKVADFGLTEDMFGANYFRRGNREGEDEEKVPIKWMAPESLEEDIYTEATDVWSFGVTVWEVFTCGRIPYRGIPVMYLLEAIKAGKRLEKPENEACLDEVYEIMKSCWSLKPRERPTFQHLVGQFTSILEKTSGYLELSQAPSLLEFRWNDTSPSSHPTPSSPPTALPVLQEQEEPEDGNEDEF</sequence>
<feature type="region of interest" description="Disordered" evidence="8">
    <location>
        <begin position="254"/>
        <end position="289"/>
    </location>
</feature>
<dbReference type="Proteomes" id="UP001174909">
    <property type="component" value="Unassembled WGS sequence"/>
</dbReference>
<keyword evidence="4" id="KW-0418">Kinase</keyword>
<dbReference type="GO" id="GO:0050793">
    <property type="term" value="P:regulation of developmental process"/>
    <property type="evidence" value="ECO:0007669"/>
    <property type="project" value="UniProtKB-ARBA"/>
</dbReference>
<name>A0AA35R7I1_GEOBA</name>
<evidence type="ECO:0000256" key="5">
    <source>
        <dbReference type="ARBA" id="ARBA00022840"/>
    </source>
</evidence>
<gene>
    <name evidence="10" type="ORF">GBAR_LOCUS4624</name>
</gene>
<dbReference type="FunFam" id="1.10.510.10:FF:001512">
    <property type="entry name" value="Receptor tyrosine-protein kinase erbB-2"/>
    <property type="match status" value="1"/>
</dbReference>
<feature type="domain" description="Protein kinase" evidence="9">
    <location>
        <begin position="1"/>
        <end position="234"/>
    </location>
</feature>
<dbReference type="PANTHER" id="PTHR24416:SF564">
    <property type="entry name" value="MACROPHAGE-STIMULATING PROTEIN RECEPTOR"/>
    <property type="match status" value="1"/>
</dbReference>
<dbReference type="Gene3D" id="1.10.510.10">
    <property type="entry name" value="Transferase(Phosphotransferase) domain 1"/>
    <property type="match status" value="1"/>
</dbReference>
<dbReference type="GO" id="GO:0016477">
    <property type="term" value="P:cell migration"/>
    <property type="evidence" value="ECO:0007669"/>
    <property type="project" value="TreeGrafter"/>
</dbReference>
<evidence type="ECO:0000256" key="6">
    <source>
        <dbReference type="ARBA" id="ARBA00023136"/>
    </source>
</evidence>
<keyword evidence="6" id="KW-0472">Membrane</keyword>
<evidence type="ECO:0000313" key="10">
    <source>
        <dbReference type="EMBL" id="CAI8006275.1"/>
    </source>
</evidence>
<evidence type="ECO:0000313" key="11">
    <source>
        <dbReference type="Proteomes" id="UP001174909"/>
    </source>
</evidence>
<evidence type="ECO:0000256" key="3">
    <source>
        <dbReference type="ARBA" id="ARBA00022741"/>
    </source>
</evidence>
<keyword evidence="10" id="KW-0675">Receptor</keyword>
<dbReference type="InterPro" id="IPR011009">
    <property type="entry name" value="Kinase-like_dom_sf"/>
</dbReference>
<dbReference type="AlphaFoldDB" id="A0AA35R7I1"/>
<dbReference type="GO" id="GO:0006909">
    <property type="term" value="P:phagocytosis"/>
    <property type="evidence" value="ECO:0007669"/>
    <property type="project" value="TreeGrafter"/>
</dbReference>
<dbReference type="GO" id="GO:0012505">
    <property type="term" value="C:endomembrane system"/>
    <property type="evidence" value="ECO:0007669"/>
    <property type="project" value="UniProtKB-SubCell"/>
</dbReference>
<dbReference type="InterPro" id="IPR020635">
    <property type="entry name" value="Tyr_kinase_cat_dom"/>
</dbReference>
<dbReference type="InterPro" id="IPR050122">
    <property type="entry name" value="RTK"/>
</dbReference>
<dbReference type="GO" id="GO:0007169">
    <property type="term" value="P:cell surface receptor protein tyrosine kinase signaling pathway"/>
    <property type="evidence" value="ECO:0007669"/>
    <property type="project" value="TreeGrafter"/>
</dbReference>
<dbReference type="GO" id="GO:0043235">
    <property type="term" value="C:receptor complex"/>
    <property type="evidence" value="ECO:0007669"/>
    <property type="project" value="TreeGrafter"/>
</dbReference>
<dbReference type="SUPFAM" id="SSF56112">
    <property type="entry name" value="Protein kinase-like (PK-like)"/>
    <property type="match status" value="1"/>
</dbReference>
<reference evidence="10" key="1">
    <citation type="submission" date="2023-03" db="EMBL/GenBank/DDBJ databases">
        <authorList>
            <person name="Steffen K."/>
            <person name="Cardenas P."/>
        </authorList>
    </citation>
    <scope>NUCLEOTIDE SEQUENCE</scope>
</reference>
<keyword evidence="7" id="KW-0829">Tyrosine-protein kinase</keyword>
<keyword evidence="3" id="KW-0547">Nucleotide-binding</keyword>
<dbReference type="Pfam" id="PF07714">
    <property type="entry name" value="PK_Tyr_Ser-Thr"/>
    <property type="match status" value="1"/>
</dbReference>
<keyword evidence="2" id="KW-0808">Transferase</keyword>
<dbReference type="PANTHER" id="PTHR24416">
    <property type="entry name" value="TYROSINE-PROTEIN KINASE RECEPTOR"/>
    <property type="match status" value="1"/>
</dbReference>
<dbReference type="PROSITE" id="PS50011">
    <property type="entry name" value="PROTEIN_KINASE_DOM"/>
    <property type="match status" value="1"/>
</dbReference>
<evidence type="ECO:0000256" key="1">
    <source>
        <dbReference type="ARBA" id="ARBA00004308"/>
    </source>
</evidence>
<dbReference type="InterPro" id="IPR000719">
    <property type="entry name" value="Prot_kinase_dom"/>
</dbReference>
<evidence type="ECO:0000256" key="2">
    <source>
        <dbReference type="ARBA" id="ARBA00022679"/>
    </source>
</evidence>
<evidence type="ECO:0000256" key="8">
    <source>
        <dbReference type="SAM" id="MobiDB-lite"/>
    </source>
</evidence>
<accession>A0AA35R7I1</accession>
<dbReference type="InterPro" id="IPR001245">
    <property type="entry name" value="Ser-Thr/Tyr_kinase_cat_dom"/>
</dbReference>
<comment type="subcellular location">
    <subcellularLocation>
        <location evidence="1">Endomembrane system</location>
    </subcellularLocation>
</comment>
<evidence type="ECO:0000259" key="9">
    <source>
        <dbReference type="PROSITE" id="PS50011"/>
    </source>
</evidence>
<keyword evidence="5" id="KW-0067">ATP-binding</keyword>
<feature type="compositionally biased region" description="Acidic residues" evidence="8">
    <location>
        <begin position="277"/>
        <end position="289"/>
    </location>
</feature>
<dbReference type="GO" id="GO:0048468">
    <property type="term" value="P:cell development"/>
    <property type="evidence" value="ECO:0007669"/>
    <property type="project" value="UniProtKB-ARBA"/>
</dbReference>
<dbReference type="GO" id="GO:0005524">
    <property type="term" value="F:ATP binding"/>
    <property type="evidence" value="ECO:0007669"/>
    <property type="project" value="UniProtKB-KW"/>
</dbReference>
<dbReference type="EMBL" id="CASHTH010000672">
    <property type="protein sequence ID" value="CAI8006275.1"/>
    <property type="molecule type" value="Genomic_DNA"/>
</dbReference>
<dbReference type="GO" id="GO:0004714">
    <property type="term" value="F:transmembrane receptor protein tyrosine kinase activity"/>
    <property type="evidence" value="ECO:0007669"/>
    <property type="project" value="TreeGrafter"/>
</dbReference>
<dbReference type="GO" id="GO:0005886">
    <property type="term" value="C:plasma membrane"/>
    <property type="evidence" value="ECO:0007669"/>
    <property type="project" value="TreeGrafter"/>
</dbReference>